<reference evidence="4" key="1">
    <citation type="journal article" date="2008" name="Nat. Genet.">
        <title>The Pristionchus pacificus genome provides a unique perspective on nematode lifestyle and parasitism.</title>
        <authorList>
            <person name="Dieterich C."/>
            <person name="Clifton S.W."/>
            <person name="Schuster L.N."/>
            <person name="Chinwalla A."/>
            <person name="Delehaunty K."/>
            <person name="Dinkelacker I."/>
            <person name="Fulton L."/>
            <person name="Fulton R."/>
            <person name="Godfrey J."/>
            <person name="Minx P."/>
            <person name="Mitreva M."/>
            <person name="Roeseler W."/>
            <person name="Tian H."/>
            <person name="Witte H."/>
            <person name="Yang S.P."/>
            <person name="Wilson R.K."/>
            <person name="Sommer R.J."/>
        </authorList>
    </citation>
    <scope>NUCLEOTIDE SEQUENCE [LARGE SCALE GENOMIC DNA]</scope>
    <source>
        <strain evidence="4">PS312</strain>
    </source>
</reference>
<accession>A0A8R1UKU2</accession>
<accession>A0A454Y3V8</accession>
<evidence type="ECO:0000256" key="2">
    <source>
        <dbReference type="PROSITE-ProRule" id="PRU00059"/>
    </source>
</evidence>
<dbReference type="EnsemblMetazoa" id="PPA27350.1">
    <property type="protein sequence ID" value="PPA27350.1"/>
    <property type="gene ID" value="WBGene00116904"/>
</dbReference>
<dbReference type="SUPFAM" id="SSF49854">
    <property type="entry name" value="Spermadhesin, CUB domain"/>
    <property type="match status" value="1"/>
</dbReference>
<name>A0A454Y3V8_PRIPA</name>
<dbReference type="PROSITE" id="PS01180">
    <property type="entry name" value="CUB"/>
    <property type="match status" value="1"/>
</dbReference>
<evidence type="ECO:0000313" key="3">
    <source>
        <dbReference type="EnsemblMetazoa" id="PPA27350.1"/>
    </source>
</evidence>
<reference evidence="3" key="2">
    <citation type="submission" date="2022-06" db="UniProtKB">
        <authorList>
            <consortium name="EnsemblMetazoa"/>
        </authorList>
    </citation>
    <scope>IDENTIFICATION</scope>
    <source>
        <strain evidence="3">PS312</strain>
    </source>
</reference>
<evidence type="ECO:0000256" key="1">
    <source>
        <dbReference type="ARBA" id="ARBA00023157"/>
    </source>
</evidence>
<organism evidence="3 4">
    <name type="scientific">Pristionchus pacificus</name>
    <name type="common">Parasitic nematode worm</name>
    <dbReference type="NCBI Taxonomy" id="54126"/>
    <lineage>
        <taxon>Eukaryota</taxon>
        <taxon>Metazoa</taxon>
        <taxon>Ecdysozoa</taxon>
        <taxon>Nematoda</taxon>
        <taxon>Chromadorea</taxon>
        <taxon>Rhabditida</taxon>
        <taxon>Rhabditina</taxon>
        <taxon>Diplogasteromorpha</taxon>
        <taxon>Diplogasteroidea</taxon>
        <taxon>Neodiplogasteridae</taxon>
        <taxon>Pristionchus</taxon>
    </lineage>
</organism>
<dbReference type="AlphaFoldDB" id="A0A454Y3V8"/>
<keyword evidence="4" id="KW-1185">Reference proteome</keyword>
<dbReference type="InterPro" id="IPR035914">
    <property type="entry name" value="Sperma_CUB_dom_sf"/>
</dbReference>
<evidence type="ECO:0000313" key="4">
    <source>
        <dbReference type="Proteomes" id="UP000005239"/>
    </source>
</evidence>
<protein>
    <submittedName>
        <fullName evidence="3">CUB domain-containing protein</fullName>
    </submittedName>
</protein>
<keyword evidence="1" id="KW-1015">Disulfide bond</keyword>
<dbReference type="Pfam" id="PF00431">
    <property type="entry name" value="CUB"/>
    <property type="match status" value="1"/>
</dbReference>
<comment type="caution">
    <text evidence="2">Lacks conserved residue(s) required for the propagation of feature annotation.</text>
</comment>
<dbReference type="Gene3D" id="2.60.120.290">
    <property type="entry name" value="Spermadhesin, CUB domain"/>
    <property type="match status" value="1"/>
</dbReference>
<proteinExistence type="predicted"/>
<gene>
    <name evidence="3" type="primary">WBGene00116904</name>
</gene>
<sequence length="105" mass="11447">MYSPNYPVSIPAQQTCEYILEVNEGSRVKVKASVIVHTFNCQQGTSLALYDGNDAQPIITFSSNTPPPPPTQAYTAKSKILTIIFSANGSYEPVGTEWEAEFTGK</sequence>
<dbReference type="InterPro" id="IPR000859">
    <property type="entry name" value="CUB_dom"/>
</dbReference>
<dbReference type="Proteomes" id="UP000005239">
    <property type="component" value="Unassembled WGS sequence"/>
</dbReference>